<dbReference type="AlphaFoldDB" id="A0A8J2T144"/>
<evidence type="ECO:0000313" key="1">
    <source>
        <dbReference type="EMBL" id="CAH0377847.1"/>
    </source>
</evidence>
<dbReference type="OrthoDB" id="59528at2759"/>
<dbReference type="EMBL" id="CAKKNE010000005">
    <property type="protein sequence ID" value="CAH0377847.1"/>
    <property type="molecule type" value="Genomic_DNA"/>
</dbReference>
<protein>
    <submittedName>
        <fullName evidence="1">Uncharacterized protein</fullName>
    </submittedName>
</protein>
<proteinExistence type="predicted"/>
<reference evidence="1" key="1">
    <citation type="submission" date="2021-11" db="EMBL/GenBank/DDBJ databases">
        <authorList>
            <consortium name="Genoscope - CEA"/>
            <person name="William W."/>
        </authorList>
    </citation>
    <scope>NUCLEOTIDE SEQUENCE</scope>
</reference>
<comment type="caution">
    <text evidence="1">The sequence shown here is derived from an EMBL/GenBank/DDBJ whole genome shotgun (WGS) entry which is preliminary data.</text>
</comment>
<gene>
    <name evidence="1" type="ORF">PECAL_5P23670</name>
</gene>
<sequence>MYRDVYSGWLKLLGDEHGDTIDAGYNYATSLLDLHRHAEARSLLRRTTPVARRALGENDSRTLRMRRAYAESLCRADGATLDDLREAVTTLEDAGRIARRVLG</sequence>
<dbReference type="Gene3D" id="1.25.40.10">
    <property type="entry name" value="Tetratricopeptide repeat domain"/>
    <property type="match status" value="1"/>
</dbReference>
<dbReference type="Proteomes" id="UP000789595">
    <property type="component" value="Unassembled WGS sequence"/>
</dbReference>
<dbReference type="InterPro" id="IPR011990">
    <property type="entry name" value="TPR-like_helical_dom_sf"/>
</dbReference>
<organism evidence="1 2">
    <name type="scientific">Pelagomonas calceolata</name>
    <dbReference type="NCBI Taxonomy" id="35677"/>
    <lineage>
        <taxon>Eukaryota</taxon>
        <taxon>Sar</taxon>
        <taxon>Stramenopiles</taxon>
        <taxon>Ochrophyta</taxon>
        <taxon>Pelagophyceae</taxon>
        <taxon>Pelagomonadales</taxon>
        <taxon>Pelagomonadaceae</taxon>
        <taxon>Pelagomonas</taxon>
    </lineage>
</organism>
<feature type="non-terminal residue" evidence="1">
    <location>
        <position position="103"/>
    </location>
</feature>
<accession>A0A8J2T144</accession>
<keyword evidence="2" id="KW-1185">Reference proteome</keyword>
<evidence type="ECO:0000313" key="2">
    <source>
        <dbReference type="Proteomes" id="UP000789595"/>
    </source>
</evidence>
<name>A0A8J2T144_9STRA</name>